<accession>A0A927WC77</accession>
<dbReference type="Proteomes" id="UP000768462">
    <property type="component" value="Unassembled WGS sequence"/>
</dbReference>
<evidence type="ECO:0000313" key="10">
    <source>
        <dbReference type="Proteomes" id="UP000768462"/>
    </source>
</evidence>
<dbReference type="Pfam" id="PF01553">
    <property type="entry name" value="Acyltransferase"/>
    <property type="match status" value="1"/>
</dbReference>
<organism evidence="9 10">
    <name type="scientific">Clostridium sulfidigenes</name>
    <dbReference type="NCBI Taxonomy" id="318464"/>
    <lineage>
        <taxon>Bacteria</taxon>
        <taxon>Bacillati</taxon>
        <taxon>Bacillota</taxon>
        <taxon>Clostridia</taxon>
        <taxon>Eubacteriales</taxon>
        <taxon>Clostridiaceae</taxon>
        <taxon>Clostridium</taxon>
    </lineage>
</organism>
<feature type="domain" description="Phospholipid/glycerol acyltransferase" evidence="8">
    <location>
        <begin position="72"/>
        <end position="186"/>
    </location>
</feature>
<dbReference type="GO" id="GO:0003841">
    <property type="term" value="F:1-acylglycerol-3-phosphate O-acyltransferase activity"/>
    <property type="evidence" value="ECO:0007669"/>
    <property type="project" value="UniProtKB-UniRule"/>
</dbReference>
<keyword evidence="7" id="KW-1208">Phospholipid metabolism</keyword>
<keyword evidence="6 7" id="KW-0012">Acyltransferase</keyword>
<dbReference type="AlphaFoldDB" id="A0A927WC77"/>
<evidence type="ECO:0000313" key="9">
    <source>
        <dbReference type="EMBL" id="MBE6060535.1"/>
    </source>
</evidence>
<comment type="similarity">
    <text evidence="2 7">Belongs to the 1-acyl-sn-glycerol-3-phosphate acyltransferase family.</text>
</comment>
<dbReference type="CDD" id="cd07989">
    <property type="entry name" value="LPLAT_AGPAT-like"/>
    <property type="match status" value="1"/>
</dbReference>
<dbReference type="EC" id="2.3.1.51" evidence="7"/>
<evidence type="ECO:0000256" key="2">
    <source>
        <dbReference type="ARBA" id="ARBA00008655"/>
    </source>
</evidence>
<gene>
    <name evidence="9" type="ORF">E7215_10250</name>
</gene>
<evidence type="ECO:0000256" key="6">
    <source>
        <dbReference type="ARBA" id="ARBA00023315"/>
    </source>
</evidence>
<comment type="caution">
    <text evidence="9">The sequence shown here is derived from an EMBL/GenBank/DDBJ whole genome shotgun (WGS) entry which is preliminary data.</text>
</comment>
<comment type="domain">
    <text evidence="7">The HXXXXD motif is essential for acyltransferase activity and may constitute the binding site for the phosphate moiety of the glycerol-3-phosphate.</text>
</comment>
<evidence type="ECO:0000256" key="3">
    <source>
        <dbReference type="ARBA" id="ARBA00022516"/>
    </source>
</evidence>
<sequence>MRKLRFGIKFSFKMLEIAIKRITYSICKNKLTEEKREEYLYNLEKDWAAATIKYSELKVHVVGSENLLNQTCVYVSNHQSMLDIPVIMMNIKDTAGAVAKIEMKKVPVISYWMKELGCVFLDRENGREGLKAILQAIEIIKGGRSMLIFPEGTRNRDKGLGDFKKGSLKLAVKANVPVIPITVNGTYKGLEGEPEDLRAQIIFHKPIYMEELSKEEKANLSEICREIIARPQDENI</sequence>
<dbReference type="PANTHER" id="PTHR10434:SF64">
    <property type="entry name" value="1-ACYL-SN-GLYCEROL-3-PHOSPHATE ACYLTRANSFERASE-RELATED"/>
    <property type="match status" value="1"/>
</dbReference>
<dbReference type="PANTHER" id="PTHR10434">
    <property type="entry name" value="1-ACYL-SN-GLYCEROL-3-PHOSPHATE ACYLTRANSFERASE"/>
    <property type="match status" value="1"/>
</dbReference>
<keyword evidence="3 7" id="KW-0444">Lipid biosynthesis</keyword>
<evidence type="ECO:0000256" key="7">
    <source>
        <dbReference type="RuleBase" id="RU361267"/>
    </source>
</evidence>
<protein>
    <recommendedName>
        <fullName evidence="7">1-acyl-sn-glycerol-3-phosphate acyltransferase</fullName>
        <ecNumber evidence="7">2.3.1.51</ecNumber>
    </recommendedName>
</protein>
<reference evidence="9" key="1">
    <citation type="submission" date="2019-04" db="EMBL/GenBank/DDBJ databases">
        <title>Evolution of Biomass-Degrading Anaerobic Consortia Revealed by Metagenomics.</title>
        <authorList>
            <person name="Peng X."/>
        </authorList>
    </citation>
    <scope>NUCLEOTIDE SEQUENCE</scope>
    <source>
        <strain evidence="9">SIG254</strain>
    </source>
</reference>
<comment type="pathway">
    <text evidence="1">Lipid metabolism.</text>
</comment>
<dbReference type="GO" id="GO:0016020">
    <property type="term" value="C:membrane"/>
    <property type="evidence" value="ECO:0007669"/>
    <property type="project" value="InterPro"/>
</dbReference>
<dbReference type="SMART" id="SM00563">
    <property type="entry name" value="PlsC"/>
    <property type="match status" value="1"/>
</dbReference>
<dbReference type="InterPro" id="IPR004552">
    <property type="entry name" value="AGP_acyltrans"/>
</dbReference>
<dbReference type="EMBL" id="SVCM01000117">
    <property type="protein sequence ID" value="MBE6060535.1"/>
    <property type="molecule type" value="Genomic_DNA"/>
</dbReference>
<evidence type="ECO:0000259" key="8">
    <source>
        <dbReference type="SMART" id="SM00563"/>
    </source>
</evidence>
<dbReference type="InterPro" id="IPR002123">
    <property type="entry name" value="Plipid/glycerol_acylTrfase"/>
</dbReference>
<dbReference type="NCBIfam" id="TIGR00530">
    <property type="entry name" value="AGP_acyltrn"/>
    <property type="match status" value="1"/>
</dbReference>
<dbReference type="SUPFAM" id="SSF69593">
    <property type="entry name" value="Glycerol-3-phosphate (1)-acyltransferase"/>
    <property type="match status" value="1"/>
</dbReference>
<dbReference type="GO" id="GO:0006654">
    <property type="term" value="P:phosphatidic acid biosynthetic process"/>
    <property type="evidence" value="ECO:0007669"/>
    <property type="project" value="TreeGrafter"/>
</dbReference>
<keyword evidence="5 7" id="KW-0443">Lipid metabolism</keyword>
<evidence type="ECO:0000256" key="5">
    <source>
        <dbReference type="ARBA" id="ARBA00023098"/>
    </source>
</evidence>
<name>A0A927WC77_9CLOT</name>
<evidence type="ECO:0000256" key="4">
    <source>
        <dbReference type="ARBA" id="ARBA00022679"/>
    </source>
</evidence>
<evidence type="ECO:0000256" key="1">
    <source>
        <dbReference type="ARBA" id="ARBA00005189"/>
    </source>
</evidence>
<comment type="catalytic activity">
    <reaction evidence="7">
        <text>a 1-acyl-sn-glycero-3-phosphate + an acyl-CoA = a 1,2-diacyl-sn-glycero-3-phosphate + CoA</text>
        <dbReference type="Rhea" id="RHEA:19709"/>
        <dbReference type="ChEBI" id="CHEBI:57287"/>
        <dbReference type="ChEBI" id="CHEBI:57970"/>
        <dbReference type="ChEBI" id="CHEBI:58342"/>
        <dbReference type="ChEBI" id="CHEBI:58608"/>
        <dbReference type="EC" id="2.3.1.51"/>
    </reaction>
</comment>
<proteinExistence type="inferred from homology"/>
<keyword evidence="7" id="KW-0594">Phospholipid biosynthesis</keyword>
<keyword evidence="4 7" id="KW-0808">Transferase</keyword>